<keyword evidence="10 12" id="KW-0443">Lipid metabolism</keyword>
<evidence type="ECO:0000256" key="11">
    <source>
        <dbReference type="ARBA" id="ARBA00024535"/>
    </source>
</evidence>
<dbReference type="Gene3D" id="3.30.230.20">
    <property type="entry name" value="lpxc deacetylase, domain 1"/>
    <property type="match status" value="1"/>
</dbReference>
<feature type="active site" description="Proton donor" evidence="12">
    <location>
        <position position="262"/>
    </location>
</feature>
<reference evidence="13 14" key="1">
    <citation type="submission" date="2019-05" db="EMBL/GenBank/DDBJ databases">
        <title>Pseudorhodobacter turbinis sp. nov., isolated from the gut of the Korean turban shell.</title>
        <authorList>
            <person name="Jeong Y.-S."/>
            <person name="Kang W.-R."/>
            <person name="Bae J.-W."/>
        </authorList>
    </citation>
    <scope>NUCLEOTIDE SEQUENCE [LARGE SCALE GENOMIC DNA]</scope>
    <source>
        <strain evidence="13 14">S12M18</strain>
    </source>
</reference>
<dbReference type="RefSeq" id="WP_137192783.1">
    <property type="nucleotide sequence ID" value="NZ_CP039964.1"/>
</dbReference>
<evidence type="ECO:0000313" key="14">
    <source>
        <dbReference type="Proteomes" id="UP000298631"/>
    </source>
</evidence>
<dbReference type="InterPro" id="IPR011334">
    <property type="entry name" value="UDP-acyl_GlcNac_deAcase_C"/>
</dbReference>
<dbReference type="Gene3D" id="3.30.1700.10">
    <property type="entry name" value="lpxc deacetylase, domain 2"/>
    <property type="match status" value="1"/>
</dbReference>
<evidence type="ECO:0000256" key="3">
    <source>
        <dbReference type="ARBA" id="ARBA00005002"/>
    </source>
</evidence>
<dbReference type="OrthoDB" id="9802746at2"/>
<dbReference type="InterPro" id="IPR020568">
    <property type="entry name" value="Ribosomal_Su5_D2-typ_SF"/>
</dbReference>
<proteinExistence type="inferred from homology"/>
<evidence type="ECO:0000256" key="5">
    <source>
        <dbReference type="ARBA" id="ARBA00022516"/>
    </source>
</evidence>
<dbReference type="NCBIfam" id="TIGR00325">
    <property type="entry name" value="lpxC"/>
    <property type="match status" value="1"/>
</dbReference>
<dbReference type="GO" id="GO:0009245">
    <property type="term" value="P:lipid A biosynthetic process"/>
    <property type="evidence" value="ECO:0007669"/>
    <property type="project" value="UniProtKB-UniRule"/>
</dbReference>
<evidence type="ECO:0000256" key="12">
    <source>
        <dbReference type="HAMAP-Rule" id="MF_00388"/>
    </source>
</evidence>
<dbReference type="InterPro" id="IPR004463">
    <property type="entry name" value="UDP-acyl_GlcNac_deAcase"/>
</dbReference>
<accession>A0A4P8EEE5</accession>
<dbReference type="Proteomes" id="UP000298631">
    <property type="component" value="Chromosome"/>
</dbReference>
<dbReference type="GO" id="GO:0046872">
    <property type="term" value="F:metal ion binding"/>
    <property type="evidence" value="ECO:0007669"/>
    <property type="project" value="UniProtKB-KW"/>
</dbReference>
<keyword evidence="5 12" id="KW-0444">Lipid biosynthesis</keyword>
<dbReference type="SUPFAM" id="SSF54211">
    <property type="entry name" value="Ribosomal protein S5 domain 2-like"/>
    <property type="match status" value="2"/>
</dbReference>
<dbReference type="EMBL" id="CP039964">
    <property type="protein sequence ID" value="QCO55099.1"/>
    <property type="molecule type" value="Genomic_DNA"/>
</dbReference>
<dbReference type="EC" id="3.5.1.108" evidence="4 12"/>
<comment type="catalytic activity">
    <reaction evidence="11 12">
        <text>a UDP-3-O-[(3R)-3-hydroxyacyl]-N-acetyl-alpha-D-glucosamine + H2O = a UDP-3-O-[(3R)-3-hydroxyacyl]-alpha-D-glucosamine + acetate</text>
        <dbReference type="Rhea" id="RHEA:67816"/>
        <dbReference type="ChEBI" id="CHEBI:15377"/>
        <dbReference type="ChEBI" id="CHEBI:30089"/>
        <dbReference type="ChEBI" id="CHEBI:137740"/>
        <dbReference type="ChEBI" id="CHEBI:173225"/>
        <dbReference type="EC" id="3.5.1.108"/>
    </reaction>
</comment>
<keyword evidence="7 12" id="KW-0479">Metal-binding</keyword>
<sequence length="306" mass="32515">MQHTLKSEVVFVGTGLHSGKPVRMVVKPASADYGIWFRRTDIDTGDTLIAARWDAVVPSRLCTLVANAAGHSVSTIEHIMAALAGCGVHNALIEIDGPEVPILDGSAGPFVSGLLAKGVRTQNVPVRAIRVLKTIEVREGDAVARLEPSDMLEIDFSIDFAEAAIGHQEKALNMSNGAFVRELCDSRTFCRQSDVDTMRANGLALGGNLDNAVVFEGDRVLSPGGLRYADEPVRHKMLDALGDLALAGGPILGRYTGLRAGHAMTNRLLRALFAQAGAWEVVECGLPTGRKLPGVGVLRSDVPVHA</sequence>
<feature type="binding site" evidence="12">
    <location>
        <position position="78"/>
    </location>
    <ligand>
        <name>Zn(2+)</name>
        <dbReference type="ChEBI" id="CHEBI:29105"/>
    </ligand>
</feature>
<keyword evidence="6 12" id="KW-0441">Lipid A biosynthesis</keyword>
<evidence type="ECO:0000256" key="9">
    <source>
        <dbReference type="ARBA" id="ARBA00022833"/>
    </source>
</evidence>
<comment type="pathway">
    <text evidence="3 12">Glycolipid biosynthesis; lipid IV(A) biosynthesis; lipid IV(A) from (3R)-3-hydroxytetradecanoyl-[acyl-carrier-protein] and UDP-N-acetyl-alpha-D-glucosamine: step 2/6.</text>
</comment>
<keyword evidence="8 12" id="KW-0378">Hydrolase</keyword>
<evidence type="ECO:0000313" key="13">
    <source>
        <dbReference type="EMBL" id="QCO55099.1"/>
    </source>
</evidence>
<dbReference type="KEGG" id="pseb:EOK75_04485"/>
<keyword evidence="9 12" id="KW-0862">Zinc</keyword>
<feature type="binding site" evidence="12">
    <location>
        <position position="239"/>
    </location>
    <ligand>
        <name>Zn(2+)</name>
        <dbReference type="ChEBI" id="CHEBI:29105"/>
    </ligand>
</feature>
<dbReference type="InterPro" id="IPR015870">
    <property type="entry name" value="UDP-acyl_N-AcGlcN_deAcase_N"/>
</dbReference>
<dbReference type="PANTHER" id="PTHR33694:SF1">
    <property type="entry name" value="UDP-3-O-ACYL-N-ACETYLGLUCOSAMINE DEACETYLASE 1, MITOCHONDRIAL-RELATED"/>
    <property type="match status" value="1"/>
</dbReference>
<evidence type="ECO:0000256" key="6">
    <source>
        <dbReference type="ARBA" id="ARBA00022556"/>
    </source>
</evidence>
<feature type="binding site" evidence="12">
    <location>
        <position position="235"/>
    </location>
    <ligand>
        <name>Zn(2+)</name>
        <dbReference type="ChEBI" id="CHEBI:29105"/>
    </ligand>
</feature>
<evidence type="ECO:0000256" key="4">
    <source>
        <dbReference type="ARBA" id="ARBA00012745"/>
    </source>
</evidence>
<dbReference type="GO" id="GO:0016020">
    <property type="term" value="C:membrane"/>
    <property type="evidence" value="ECO:0007669"/>
    <property type="project" value="GOC"/>
</dbReference>
<dbReference type="HAMAP" id="MF_00388">
    <property type="entry name" value="LpxC"/>
    <property type="match status" value="1"/>
</dbReference>
<dbReference type="PANTHER" id="PTHR33694">
    <property type="entry name" value="UDP-3-O-ACYL-N-ACETYLGLUCOSAMINE DEACETYLASE 1, MITOCHONDRIAL-RELATED"/>
    <property type="match status" value="1"/>
</dbReference>
<evidence type="ECO:0000256" key="8">
    <source>
        <dbReference type="ARBA" id="ARBA00022801"/>
    </source>
</evidence>
<name>A0A4P8EEE5_9RHOB</name>
<evidence type="ECO:0000256" key="1">
    <source>
        <dbReference type="ARBA" id="ARBA00001947"/>
    </source>
</evidence>
<keyword evidence="14" id="KW-1185">Reference proteome</keyword>
<comment type="similarity">
    <text evidence="12">Belongs to the LpxC family.</text>
</comment>
<evidence type="ECO:0000256" key="2">
    <source>
        <dbReference type="ARBA" id="ARBA00002923"/>
    </source>
</evidence>
<organism evidence="13 14">
    <name type="scientific">Pseudorhodobacter turbinis</name>
    <dbReference type="NCBI Taxonomy" id="2500533"/>
    <lineage>
        <taxon>Bacteria</taxon>
        <taxon>Pseudomonadati</taxon>
        <taxon>Pseudomonadota</taxon>
        <taxon>Alphaproteobacteria</taxon>
        <taxon>Rhodobacterales</taxon>
        <taxon>Paracoccaceae</taxon>
        <taxon>Pseudorhodobacter</taxon>
    </lineage>
</organism>
<dbReference type="GO" id="GO:0103117">
    <property type="term" value="F:UDP-3-O-acyl-N-acetylglucosamine deacetylase activity"/>
    <property type="evidence" value="ECO:0007669"/>
    <property type="project" value="UniProtKB-UniRule"/>
</dbReference>
<comment type="function">
    <text evidence="2 12">Catalyzes the hydrolysis of UDP-3-O-myristoyl-N-acetylglucosamine to form UDP-3-O-myristoylglucosamine and acetate, the committed step in lipid A biosynthesis.</text>
</comment>
<dbReference type="AlphaFoldDB" id="A0A4P8EEE5"/>
<dbReference type="UniPathway" id="UPA00359">
    <property type="reaction ID" value="UER00478"/>
</dbReference>
<protein>
    <recommendedName>
        <fullName evidence="4 12">UDP-3-O-acyl-N-acetylglucosamine deacetylase</fullName>
        <shortName evidence="12">UDP-3-O-acyl-GlcNAc deacetylase</shortName>
        <ecNumber evidence="4 12">3.5.1.108</ecNumber>
    </recommendedName>
    <alternativeName>
        <fullName evidence="12">UDP-3-O-[R-3-hydroxymyristoyl]-N-acetylglucosamine deacetylase</fullName>
    </alternativeName>
</protein>
<dbReference type="Pfam" id="PF03331">
    <property type="entry name" value="LpxC"/>
    <property type="match status" value="1"/>
</dbReference>
<evidence type="ECO:0000256" key="10">
    <source>
        <dbReference type="ARBA" id="ARBA00023098"/>
    </source>
</evidence>
<gene>
    <name evidence="12" type="primary">lpxC</name>
    <name evidence="13" type="ORF">EOK75_04485</name>
</gene>
<comment type="cofactor">
    <cofactor evidence="1 12">
        <name>Zn(2+)</name>
        <dbReference type="ChEBI" id="CHEBI:29105"/>
    </cofactor>
</comment>
<evidence type="ECO:0000256" key="7">
    <source>
        <dbReference type="ARBA" id="ARBA00022723"/>
    </source>
</evidence>